<proteinExistence type="predicted"/>
<protein>
    <submittedName>
        <fullName evidence="1">Uncharacterized protein</fullName>
    </submittedName>
</protein>
<name>A0AAV4MFJ7_CAEEX</name>
<dbReference type="EMBL" id="BPLR01002185">
    <property type="protein sequence ID" value="GIX71065.1"/>
    <property type="molecule type" value="Genomic_DNA"/>
</dbReference>
<keyword evidence="2" id="KW-1185">Reference proteome</keyword>
<dbReference type="AlphaFoldDB" id="A0AAV4MFJ7"/>
<organism evidence="1 2">
    <name type="scientific">Caerostris extrusa</name>
    <name type="common">Bark spider</name>
    <name type="synonym">Caerostris bankana</name>
    <dbReference type="NCBI Taxonomy" id="172846"/>
    <lineage>
        <taxon>Eukaryota</taxon>
        <taxon>Metazoa</taxon>
        <taxon>Ecdysozoa</taxon>
        <taxon>Arthropoda</taxon>
        <taxon>Chelicerata</taxon>
        <taxon>Arachnida</taxon>
        <taxon>Araneae</taxon>
        <taxon>Araneomorphae</taxon>
        <taxon>Entelegynae</taxon>
        <taxon>Araneoidea</taxon>
        <taxon>Araneidae</taxon>
        <taxon>Caerostris</taxon>
    </lineage>
</organism>
<evidence type="ECO:0000313" key="1">
    <source>
        <dbReference type="EMBL" id="GIX71065.1"/>
    </source>
</evidence>
<evidence type="ECO:0000313" key="2">
    <source>
        <dbReference type="Proteomes" id="UP001054945"/>
    </source>
</evidence>
<reference evidence="1 2" key="1">
    <citation type="submission" date="2021-06" db="EMBL/GenBank/DDBJ databases">
        <title>Caerostris extrusa draft genome.</title>
        <authorList>
            <person name="Kono N."/>
            <person name="Arakawa K."/>
        </authorList>
    </citation>
    <scope>NUCLEOTIDE SEQUENCE [LARGE SCALE GENOMIC DNA]</scope>
</reference>
<dbReference type="Proteomes" id="UP001054945">
    <property type="component" value="Unassembled WGS sequence"/>
</dbReference>
<comment type="caution">
    <text evidence="1">The sequence shown here is derived from an EMBL/GenBank/DDBJ whole genome shotgun (WGS) entry which is preliminary data.</text>
</comment>
<gene>
    <name evidence="1" type="ORF">CEXT_623921</name>
</gene>
<accession>A0AAV4MFJ7</accession>
<sequence>MPACVATEAHASNQAYTLNLTHQDTFSLPVQHCRYLMKSKFERTSKGDSVENAMGGLPADRFSVPLSYSPMLNSE</sequence>